<dbReference type="AlphaFoldDB" id="A0A819R1K2"/>
<dbReference type="SUPFAM" id="SSF48452">
    <property type="entry name" value="TPR-like"/>
    <property type="match status" value="1"/>
</dbReference>
<comment type="caution">
    <text evidence="7">The sequence shown here is derived from an EMBL/GenBank/DDBJ whole genome shotgun (WGS) entry which is preliminary data.</text>
</comment>
<dbReference type="Gene3D" id="1.25.40.10">
    <property type="entry name" value="Tetratricopeptide repeat domain"/>
    <property type="match status" value="2"/>
</dbReference>
<feature type="repeat" description="TPR" evidence="3">
    <location>
        <begin position="669"/>
        <end position="702"/>
    </location>
</feature>
<evidence type="ECO:0000313" key="7">
    <source>
        <dbReference type="EMBL" id="CAF4033013.1"/>
    </source>
</evidence>
<feature type="repeat" description="TPR" evidence="3">
    <location>
        <begin position="585"/>
        <end position="618"/>
    </location>
</feature>
<dbReference type="PANTHER" id="PTHR45641:SF1">
    <property type="entry name" value="AAA+ ATPASE DOMAIN-CONTAINING PROTEIN"/>
    <property type="match status" value="1"/>
</dbReference>
<dbReference type="EMBL" id="CAJNRG010015723">
    <property type="protein sequence ID" value="CAF2179993.1"/>
    <property type="molecule type" value="Genomic_DNA"/>
</dbReference>
<dbReference type="PANTHER" id="PTHR45641">
    <property type="entry name" value="TETRATRICOPEPTIDE REPEAT PROTEIN (AFU_ORTHOLOGUE AFUA_6G03870)"/>
    <property type="match status" value="1"/>
</dbReference>
<feature type="repeat" description="TPR" evidence="3">
    <location>
        <begin position="543"/>
        <end position="576"/>
    </location>
</feature>
<accession>A0A819R1K2</accession>
<dbReference type="InterPro" id="IPR019734">
    <property type="entry name" value="TPR_rpt"/>
</dbReference>
<dbReference type="EMBL" id="CAJNRF010002511">
    <property type="protein sequence ID" value="CAF2039244.1"/>
    <property type="molecule type" value="Genomic_DNA"/>
</dbReference>
<dbReference type="Proteomes" id="UP000663887">
    <property type="component" value="Unassembled WGS sequence"/>
</dbReference>
<dbReference type="SUPFAM" id="SSF56399">
    <property type="entry name" value="ADP-ribosylation"/>
    <property type="match status" value="1"/>
</dbReference>
<evidence type="ECO:0000256" key="3">
    <source>
        <dbReference type="PROSITE-ProRule" id="PRU00339"/>
    </source>
</evidence>
<organism evidence="7 8">
    <name type="scientific">Rotaria magnacalcarata</name>
    <dbReference type="NCBI Taxonomy" id="392030"/>
    <lineage>
        <taxon>Eukaryota</taxon>
        <taxon>Metazoa</taxon>
        <taxon>Spiralia</taxon>
        <taxon>Gnathifera</taxon>
        <taxon>Rotifera</taxon>
        <taxon>Eurotatoria</taxon>
        <taxon>Bdelloidea</taxon>
        <taxon>Philodinida</taxon>
        <taxon>Philodinidae</taxon>
        <taxon>Rotaria</taxon>
    </lineage>
</organism>
<dbReference type="Pfam" id="PF13424">
    <property type="entry name" value="TPR_12"/>
    <property type="match status" value="1"/>
</dbReference>
<evidence type="ECO:0000313" key="8">
    <source>
        <dbReference type="Proteomes" id="UP000663866"/>
    </source>
</evidence>
<dbReference type="SMART" id="SM00028">
    <property type="entry name" value="TPR"/>
    <property type="match status" value="5"/>
</dbReference>
<feature type="repeat" description="TPR" evidence="3">
    <location>
        <begin position="627"/>
        <end position="660"/>
    </location>
</feature>
<dbReference type="Proteomes" id="UP000663842">
    <property type="component" value="Unassembled WGS sequence"/>
</dbReference>
<name>A0A819R1K2_9BILA</name>
<protein>
    <submittedName>
        <fullName evidence="7">Uncharacterized protein</fullName>
    </submittedName>
</protein>
<keyword evidence="2 3" id="KW-0802">TPR repeat</keyword>
<evidence type="ECO:0000256" key="1">
    <source>
        <dbReference type="ARBA" id="ARBA00022737"/>
    </source>
</evidence>
<keyword evidence="1" id="KW-0677">Repeat</keyword>
<keyword evidence="8" id="KW-1185">Reference proteome</keyword>
<evidence type="ECO:0000313" key="6">
    <source>
        <dbReference type="EMBL" id="CAF3783697.1"/>
    </source>
</evidence>
<feature type="repeat" description="TPR" evidence="3">
    <location>
        <begin position="501"/>
        <end position="534"/>
    </location>
</feature>
<proteinExistence type="predicted"/>
<dbReference type="Gene3D" id="3.90.176.10">
    <property type="entry name" value="Toxin ADP-ribosyltransferase, Chain A, domain 1"/>
    <property type="match status" value="1"/>
</dbReference>
<dbReference type="PROSITE" id="PS50005">
    <property type="entry name" value="TPR"/>
    <property type="match status" value="5"/>
</dbReference>
<evidence type="ECO:0000313" key="4">
    <source>
        <dbReference type="EMBL" id="CAF2039244.1"/>
    </source>
</evidence>
<dbReference type="PROSITE" id="PS50293">
    <property type="entry name" value="TPR_REGION"/>
    <property type="match status" value="2"/>
</dbReference>
<gene>
    <name evidence="7" type="ORF">OVN521_LOCUS16914</name>
    <name evidence="6" type="ORF">UXM345_LOCUS3825</name>
    <name evidence="4" type="ORF">WKI299_LOCUS8062</name>
    <name evidence="5" type="ORF">XDN619_LOCUS31687</name>
</gene>
<dbReference type="Proteomes" id="UP000663866">
    <property type="component" value="Unassembled WGS sequence"/>
</dbReference>
<dbReference type="EMBL" id="CAJOBF010000254">
    <property type="protein sequence ID" value="CAF3783697.1"/>
    <property type="molecule type" value="Genomic_DNA"/>
</dbReference>
<dbReference type="InterPro" id="IPR011990">
    <property type="entry name" value="TPR-like_helical_dom_sf"/>
</dbReference>
<dbReference type="Pfam" id="PF13374">
    <property type="entry name" value="TPR_10"/>
    <property type="match status" value="3"/>
</dbReference>
<sequence length="713" mass="81672">MSSNDSTLVTSKDPSVMDTNILTRLITSDSSSSSFSDKTKNASTSPAVNVTAAVATTVNNDPALSQFVRRRFQNIILIWLDSNIDETKEYFKNALRRLRRVVASVTIFTDSQECLNFISEIKQEKIFMIVSGSLGQYIVPAINAWPQLDSIYIFCREPALHKQWSKMILKVKGIYDSIRQICEALQIDRETCDRSMIPITFCGIDPSFIYVQLLKEALLQIEDDDTKSLKEFIEYCRLRDDISKREINKIERKYQSHTPTSWYISSYFMYSMLNRSVQLMDVEVIGKMNFFFRHLYKEIERLHREQQQQQQQLSTKTPPARFRVFRGQGLSLENFEKMKKTEGGLLSVNNFLSASRNSKTSFHNYAYPATRHPDLVGILFVITIDPKICATSSIHFADVKPVGQNEVGEEILFSTHTIFRIDRIKRIHDEHTDRLWQVNLTPIGDGNHDMNTLTLRLRQELTWKMGWSRVSEILMRMGEPLKAEHLCKIELDKASSSQERADCNNQLGKLYAETGKYSRALSSYKQALQISMEILPTNHFHLADAYSAIGMIYFQMGEHSKALSSLKRSIDIQNRALITDDIKLVDSYDNIGMVYFQMGNYSKALSSFQRSLEIQKIGLPPNHLVLASSYTRIGNVYAKMNEHSEALSSFKKVLEIQKIGLPSKHPDFAETYKNIGAMYKNMGMLSKAVRSQERALQIKSKILSSNHQGLIVS</sequence>
<evidence type="ECO:0000313" key="5">
    <source>
        <dbReference type="EMBL" id="CAF2179993.1"/>
    </source>
</evidence>
<evidence type="ECO:0000256" key="2">
    <source>
        <dbReference type="ARBA" id="ARBA00022803"/>
    </source>
</evidence>
<dbReference type="Proteomes" id="UP000663856">
    <property type="component" value="Unassembled WGS sequence"/>
</dbReference>
<dbReference type="EMBL" id="CAJOBG010002872">
    <property type="protein sequence ID" value="CAF4033013.1"/>
    <property type="molecule type" value="Genomic_DNA"/>
</dbReference>
<reference evidence="7" key="1">
    <citation type="submission" date="2021-02" db="EMBL/GenBank/DDBJ databases">
        <authorList>
            <person name="Nowell W R."/>
        </authorList>
    </citation>
    <scope>NUCLEOTIDE SEQUENCE</scope>
</reference>